<dbReference type="Proteomes" id="UP000796880">
    <property type="component" value="Unassembled WGS sequence"/>
</dbReference>
<comment type="caution">
    <text evidence="2">The sequence shown here is derived from an EMBL/GenBank/DDBJ whole genome shotgun (WGS) entry which is preliminary data.</text>
</comment>
<evidence type="ECO:0000313" key="3">
    <source>
        <dbReference type="Proteomes" id="UP000796880"/>
    </source>
</evidence>
<dbReference type="AlphaFoldDB" id="A0A8K0DUP1"/>
<accession>A0A8K0DUP1</accession>
<feature type="region of interest" description="Disordered" evidence="1">
    <location>
        <begin position="61"/>
        <end position="129"/>
    </location>
</feature>
<gene>
    <name evidence="2" type="ORF">FNV43_RR21653</name>
</gene>
<protein>
    <submittedName>
        <fullName evidence="2">Uncharacterized protein</fullName>
    </submittedName>
</protein>
<reference evidence="2" key="1">
    <citation type="submission" date="2020-03" db="EMBL/GenBank/DDBJ databases">
        <title>A high-quality chromosome-level genome assembly of a woody plant with both climbing and erect habits, Rhamnella rubrinervis.</title>
        <authorList>
            <person name="Lu Z."/>
            <person name="Yang Y."/>
            <person name="Zhu X."/>
            <person name="Sun Y."/>
        </authorList>
    </citation>
    <scope>NUCLEOTIDE SEQUENCE</scope>
    <source>
        <strain evidence="2">BYM</strain>
        <tissue evidence="2">Leaf</tissue>
    </source>
</reference>
<feature type="compositionally biased region" description="Acidic residues" evidence="1">
    <location>
        <begin position="87"/>
        <end position="104"/>
    </location>
</feature>
<evidence type="ECO:0000256" key="1">
    <source>
        <dbReference type="SAM" id="MobiDB-lite"/>
    </source>
</evidence>
<keyword evidence="3" id="KW-1185">Reference proteome</keyword>
<organism evidence="2 3">
    <name type="scientific">Rhamnella rubrinervis</name>
    <dbReference type="NCBI Taxonomy" id="2594499"/>
    <lineage>
        <taxon>Eukaryota</taxon>
        <taxon>Viridiplantae</taxon>
        <taxon>Streptophyta</taxon>
        <taxon>Embryophyta</taxon>
        <taxon>Tracheophyta</taxon>
        <taxon>Spermatophyta</taxon>
        <taxon>Magnoliopsida</taxon>
        <taxon>eudicotyledons</taxon>
        <taxon>Gunneridae</taxon>
        <taxon>Pentapetalae</taxon>
        <taxon>rosids</taxon>
        <taxon>fabids</taxon>
        <taxon>Rosales</taxon>
        <taxon>Rhamnaceae</taxon>
        <taxon>rhamnoid group</taxon>
        <taxon>Rhamneae</taxon>
        <taxon>Rhamnella</taxon>
    </lineage>
</organism>
<name>A0A8K0DUP1_9ROSA</name>
<feature type="compositionally biased region" description="Basic and acidic residues" evidence="1">
    <location>
        <begin position="119"/>
        <end position="129"/>
    </location>
</feature>
<evidence type="ECO:0000313" key="2">
    <source>
        <dbReference type="EMBL" id="KAF3434568.1"/>
    </source>
</evidence>
<dbReference type="EMBL" id="VOIH02000010">
    <property type="protein sequence ID" value="KAF3434568.1"/>
    <property type="molecule type" value="Genomic_DNA"/>
</dbReference>
<proteinExistence type="predicted"/>
<sequence>MDQLVSSLLRVLCLRRDAPIAELVAAPMVVPVSKPRTLWLQFNDDPPYSLGVSYQDFGLDKASTQQELEQKRHKGLEVPPVATMGHEEDEDLEEDPEEEEDPEDFLTHKDSLELVNPEDFDHWDDHDSD</sequence>